<dbReference type="PROSITE" id="PS50234">
    <property type="entry name" value="VWFA"/>
    <property type="match status" value="2"/>
</dbReference>
<accession>A0ABZ1BQL5</accession>
<evidence type="ECO:0000256" key="2">
    <source>
        <dbReference type="SAM" id="Phobius"/>
    </source>
</evidence>
<dbReference type="InterPro" id="IPR029062">
    <property type="entry name" value="Class_I_gatase-like"/>
</dbReference>
<dbReference type="Pfam" id="PF07584">
    <property type="entry name" value="BatA"/>
    <property type="match status" value="1"/>
</dbReference>
<dbReference type="CDD" id="cd00198">
    <property type="entry name" value="vWFA"/>
    <property type="match status" value="2"/>
</dbReference>
<organism evidence="4 5">
    <name type="scientific">Geochorda subterranea</name>
    <dbReference type="NCBI Taxonomy" id="3109564"/>
    <lineage>
        <taxon>Bacteria</taxon>
        <taxon>Bacillati</taxon>
        <taxon>Bacillota</taxon>
        <taxon>Limnochordia</taxon>
        <taxon>Limnochordales</taxon>
        <taxon>Geochordaceae</taxon>
        <taxon>Geochorda</taxon>
    </lineage>
</organism>
<keyword evidence="2" id="KW-1133">Transmembrane helix</keyword>
<dbReference type="SMART" id="SM00327">
    <property type="entry name" value="VWA"/>
    <property type="match status" value="2"/>
</dbReference>
<name>A0ABZ1BQL5_9FIRM</name>
<dbReference type="SUPFAM" id="SSF53300">
    <property type="entry name" value="vWA-like"/>
    <property type="match status" value="3"/>
</dbReference>
<dbReference type="Pfam" id="PF13519">
    <property type="entry name" value="VWA_2"/>
    <property type="match status" value="1"/>
</dbReference>
<dbReference type="Gene3D" id="3.40.50.410">
    <property type="entry name" value="von Willebrand factor, type A domain"/>
    <property type="match status" value="2"/>
</dbReference>
<keyword evidence="2" id="KW-0812">Transmembrane</keyword>
<protein>
    <submittedName>
        <fullName evidence="4">VWA domain-containing protein</fullName>
    </submittedName>
</protein>
<dbReference type="EMBL" id="CP141614">
    <property type="protein sequence ID" value="WRP15102.1"/>
    <property type="molecule type" value="Genomic_DNA"/>
</dbReference>
<sequence length="1582" mass="167543">MTPPGFFSGWGLGAAGWLLAGAAAALAIVVLHLVRPRPRPMRVSSLLVWRWLQQESRQQSLLRRLVASLLLVLQLAAAALMGLALARPQREGGTPPLLEVFVIDRSLSMQARESGIDRFTRAREELARRLQTSETGRRRSLWVGSVGPSGTSLDGPFGSVADATRALAAIEPPTDGRADFESLGRRLEALASRGEAVRVWLGTDGVMGPSGREALQRLARRVDLRMVPVGDPVSPNVAVTALQAYRSGAARDELDLMAEVANFSDGPVQATLRLQGDFGLDVRLPLELPPGARRRVVVPYRLQGPGSVRARIELPEPDALPADDARALAFSGEGREPRTYLVGEPSAALLQVLRAAGRGRIVWVPDVTGVGPGADLIVFNGVEPPATSGPWDAPVWWEWPPDLSTVSGPARDEAVVRWERTHPLLRFLELDGVRASRSAATSGPPPDADVLVEGEGGPLVWYRLDDRGRHRVTMAFAPDRSDLPDRVAFAVLAANVLRLAAPRAWEAARPPLEPGQALPIPVPPGEARILLLAPGDEVVTLPAEGSPTIVYAQTARAGVYSAWPASGAGEPLGMWAIQPPGDEESDLRATGWAPSVSGAESSEAAAPAGAPRPWWRWAAATALATLVVEAALYLQSAHRGGLGRLGTPSGPVAGSPALIAWRRQRRRFLVLRSTAVVALLAALAEPLVPWPGGGRRLVFVVDTSRSLPAEARATAYRFVEAVLGRLGPRDRAWLVEADETPRLRAAYRGARPDPDVPLGVPTGTTGEATDLEAALRAARSLLADGETGQTGATGRIVLLSDGRQTAGDALAAVREAPAFPPIDVVPVLAGHDPEVAVASVTAPVSVAEGEPVALRVRLWSSRPQLVGLALHRDGSLLWQGEIALRGGWQSVVLEDPSPPAGPVALYEAALSSWQADLEPINNRAGTAVRIEGHRRLLYVASSPPAGSEWLSARGLPVELVTPEALPAARTSLARYSAIVLDDVPASSLSDPQMDALVASVRDMGVGLVVLGGPRTFGPGGYLGTPLESLLPVRSEVPARLLIPQVALVLVIDKSGSMGERDATGSKLDAARRAAAATLELLSPDDLVGVLAFDGQPRWVQRLSPASDPSPLLQRMATLSADGGTDLGPALREALETLESARAMVRHAIVLSDGKSNPADFEGMTGRAAQRGITVSTVAIGPDADAALLSEIARWGRGRFYQTRDLRVIPQIFASETIVVTRPAIVTGPVQVRATGQRGAGESLLPPQVESLPPLEAYVATTPKPDAPVYLVSHEGDPILAAWRAGLGRVVAFTSSLTGPWARRWQDEGWAADLLHQMARWALPPADASPGASRLYVDLDPQRARVVLEALDDQGRPLNFLQAEAVVSGPAGASATVPLRQEAPGRYAGAFDASQPGTYFATVIVEGRRLQAVAVRAYPAELEPGPPSPTLLSRLAHETGGQLVGYVAESGAGQPDALPAPLADAAARLAGLPPAQAGGWRTRPAWPWLVAVAMMLLVADVGVRRLSESPAALLADLVGGVRAWAGRMRRRVRGPSLSARDILESKRRARPRHPHGPSDDGGVDPARAARLYLARLRRERRGP</sequence>
<dbReference type="Gene3D" id="3.40.50.880">
    <property type="match status" value="2"/>
</dbReference>
<dbReference type="RefSeq" id="WP_324669491.1">
    <property type="nucleotide sequence ID" value="NZ_CP141614.1"/>
</dbReference>
<evidence type="ECO:0000259" key="3">
    <source>
        <dbReference type="PROSITE" id="PS50234"/>
    </source>
</evidence>
<keyword evidence="5" id="KW-1185">Reference proteome</keyword>
<dbReference type="InterPro" id="IPR024163">
    <property type="entry name" value="Aerotolerance_reg_N"/>
</dbReference>
<dbReference type="InterPro" id="IPR036465">
    <property type="entry name" value="vWFA_dom_sf"/>
</dbReference>
<dbReference type="InterPro" id="IPR002035">
    <property type="entry name" value="VWF_A"/>
</dbReference>
<evidence type="ECO:0000313" key="4">
    <source>
        <dbReference type="EMBL" id="WRP15102.1"/>
    </source>
</evidence>
<dbReference type="Proteomes" id="UP001333102">
    <property type="component" value="Chromosome"/>
</dbReference>
<dbReference type="PANTHER" id="PTHR37947">
    <property type="entry name" value="BLL2462 PROTEIN"/>
    <property type="match status" value="1"/>
</dbReference>
<evidence type="ECO:0000313" key="5">
    <source>
        <dbReference type="Proteomes" id="UP001333102"/>
    </source>
</evidence>
<feature type="domain" description="VWFA" evidence="3">
    <location>
        <begin position="1046"/>
        <end position="1217"/>
    </location>
</feature>
<feature type="compositionally biased region" description="Low complexity" evidence="1">
    <location>
        <begin position="593"/>
        <end position="607"/>
    </location>
</feature>
<gene>
    <name evidence="4" type="ORF">VLY81_02700</name>
</gene>
<evidence type="ECO:0000256" key="1">
    <source>
        <dbReference type="SAM" id="MobiDB-lite"/>
    </source>
</evidence>
<feature type="transmembrane region" description="Helical" evidence="2">
    <location>
        <begin position="12"/>
        <end position="34"/>
    </location>
</feature>
<keyword evidence="2" id="KW-0472">Membrane</keyword>
<reference evidence="5" key="1">
    <citation type="submission" date="2023-12" db="EMBL/GenBank/DDBJ databases">
        <title>Novel isolates from deep terrestrial aquifers shed light on the physiology and ecology of the class Limnochordia.</title>
        <authorList>
            <person name="Karnachuk O.V."/>
            <person name="Lukina A.P."/>
            <person name="Avakyan M.R."/>
            <person name="Kadnikov V."/>
            <person name="Begmatov S."/>
            <person name="Beletsky A.V."/>
            <person name="Mardanov A.V."/>
            <person name="Ravin N.V."/>
        </authorList>
    </citation>
    <scope>NUCLEOTIDE SEQUENCE [LARGE SCALE GENOMIC DNA]</scope>
    <source>
        <strain evidence="5">LN</strain>
    </source>
</reference>
<feature type="region of interest" description="Disordered" evidence="1">
    <location>
        <begin position="579"/>
        <end position="607"/>
    </location>
</feature>
<proteinExistence type="predicted"/>
<dbReference type="SUPFAM" id="SSF52317">
    <property type="entry name" value="Class I glutamine amidotransferase-like"/>
    <property type="match status" value="1"/>
</dbReference>
<feature type="transmembrane region" description="Helical" evidence="2">
    <location>
        <begin position="65"/>
        <end position="86"/>
    </location>
</feature>
<feature type="region of interest" description="Disordered" evidence="1">
    <location>
        <begin position="1535"/>
        <end position="1565"/>
    </location>
</feature>
<dbReference type="PANTHER" id="PTHR37947:SF2">
    <property type="entry name" value="VON WILLEBRAND FACTOR TYPE A"/>
    <property type="match status" value="1"/>
</dbReference>
<feature type="domain" description="VWFA" evidence="3">
    <location>
        <begin position="696"/>
        <end position="832"/>
    </location>
</feature>
<dbReference type="Pfam" id="PF00092">
    <property type="entry name" value="VWA"/>
    <property type="match status" value="1"/>
</dbReference>